<evidence type="ECO:0000259" key="6">
    <source>
        <dbReference type="PROSITE" id="PS50110"/>
    </source>
</evidence>
<dbReference type="EMBL" id="NWSY01000018">
    <property type="protein sequence ID" value="PDT21333.1"/>
    <property type="molecule type" value="Genomic_DNA"/>
</dbReference>
<name>A0A2A6K9F3_9HYPH</name>
<comment type="caution">
    <text evidence="7">The sequence shown here is derived from an EMBL/GenBank/DDBJ whole genome shotgun (WGS) entry which is preliminary data.</text>
</comment>
<evidence type="ECO:0000313" key="9">
    <source>
        <dbReference type="Proteomes" id="UP000219914"/>
    </source>
</evidence>
<accession>A0A2A6K9F3</accession>
<dbReference type="Gene3D" id="3.40.50.2300">
    <property type="match status" value="1"/>
</dbReference>
<evidence type="ECO:0000256" key="2">
    <source>
        <dbReference type="ARBA" id="ARBA00023015"/>
    </source>
</evidence>
<evidence type="ECO:0000313" key="8">
    <source>
        <dbReference type="EMBL" id="PDT21333.1"/>
    </source>
</evidence>
<evidence type="ECO:0000313" key="7">
    <source>
        <dbReference type="EMBL" id="MDR9777326.1"/>
    </source>
</evidence>
<evidence type="ECO:0000256" key="5">
    <source>
        <dbReference type="SAM" id="MobiDB-lite"/>
    </source>
</evidence>
<dbReference type="Pfam" id="PF00072">
    <property type="entry name" value="Response_reg"/>
    <property type="match status" value="1"/>
</dbReference>
<keyword evidence="9" id="KW-1185">Reference proteome</keyword>
<dbReference type="InterPro" id="IPR001789">
    <property type="entry name" value="Sig_transdc_resp-reg_receiver"/>
</dbReference>
<reference evidence="8 9" key="1">
    <citation type="submission" date="2017-09" db="EMBL/GenBank/DDBJ databases">
        <title>Comparative genomics of rhizobia isolated from Phaseolus vulgaris in China.</title>
        <authorList>
            <person name="Tong W."/>
        </authorList>
    </citation>
    <scope>NUCLEOTIDE SEQUENCE [LARGE SCALE GENOMIC DNA]</scope>
    <source>
        <strain evidence="8 9">FH14</strain>
    </source>
</reference>
<reference evidence="7" key="2">
    <citation type="submission" date="2023-04" db="EMBL/GenBank/DDBJ databases">
        <title>Genomic characterization of faba bean (Vicia faba) microsymbionts in Mexican soils.</title>
        <authorList>
            <person name="Rivera Orduna F.N."/>
            <person name="Guevara-Luna J."/>
            <person name="Yan J."/>
            <person name="Arroyo-Herrera I."/>
            <person name="Li Y."/>
            <person name="Vasquez-Murrieta M.S."/>
            <person name="Wang E.T."/>
        </authorList>
    </citation>
    <scope>NUCLEOTIDE SEQUENCE</scope>
    <source>
        <strain evidence="7">CH26</strain>
    </source>
</reference>
<sequence>MIALEPPANNETSSTPGSVEEAKKAAGGGKPTRILVVEDEYLIALEIEHRLRDAGFEVTGIAVTADEAISMAGSDRPDLAIMDIRLAGHKDGVQAAIELFTKLGVRSVFASAHADAKTRERGSAASPIGWLQKPYTAEALIKLIKQHRGYSAVAE</sequence>
<dbReference type="GO" id="GO:0000160">
    <property type="term" value="P:phosphorelay signal transduction system"/>
    <property type="evidence" value="ECO:0007669"/>
    <property type="project" value="InterPro"/>
</dbReference>
<evidence type="ECO:0000256" key="1">
    <source>
        <dbReference type="ARBA" id="ARBA00022553"/>
    </source>
</evidence>
<dbReference type="Proteomes" id="UP000219914">
    <property type="component" value="Unassembled WGS sequence"/>
</dbReference>
<feature type="domain" description="Response regulatory" evidence="6">
    <location>
        <begin position="33"/>
        <end position="148"/>
    </location>
</feature>
<feature type="region of interest" description="Disordered" evidence="5">
    <location>
        <begin position="1"/>
        <end position="26"/>
    </location>
</feature>
<dbReference type="RefSeq" id="WP_003567942.1">
    <property type="nucleotide sequence ID" value="NZ_JAVLSD010000034.1"/>
</dbReference>
<dbReference type="InterPro" id="IPR050595">
    <property type="entry name" value="Bact_response_regulator"/>
</dbReference>
<dbReference type="EMBL" id="JAVLSF010000038">
    <property type="protein sequence ID" value="MDR9777326.1"/>
    <property type="molecule type" value="Genomic_DNA"/>
</dbReference>
<gene>
    <name evidence="8" type="ORF">CO674_22185</name>
    <name evidence="7" type="ORF">RJJ65_32740</name>
</gene>
<dbReference type="InterPro" id="IPR011006">
    <property type="entry name" value="CheY-like_superfamily"/>
</dbReference>
<dbReference type="SUPFAM" id="SSF52172">
    <property type="entry name" value="CheY-like"/>
    <property type="match status" value="1"/>
</dbReference>
<dbReference type="AlphaFoldDB" id="A0A2A6K9F3"/>
<evidence type="ECO:0000256" key="4">
    <source>
        <dbReference type="PROSITE-ProRule" id="PRU00169"/>
    </source>
</evidence>
<dbReference type="PANTHER" id="PTHR44591">
    <property type="entry name" value="STRESS RESPONSE REGULATOR PROTEIN 1"/>
    <property type="match status" value="1"/>
</dbReference>
<dbReference type="PROSITE" id="PS50110">
    <property type="entry name" value="RESPONSE_REGULATORY"/>
    <property type="match status" value="1"/>
</dbReference>
<keyword evidence="1 4" id="KW-0597">Phosphoprotein</keyword>
<proteinExistence type="predicted"/>
<organism evidence="7 10">
    <name type="scientific">Rhizobium hidalgonense</name>
    <dbReference type="NCBI Taxonomy" id="1538159"/>
    <lineage>
        <taxon>Bacteria</taxon>
        <taxon>Pseudomonadati</taxon>
        <taxon>Pseudomonadota</taxon>
        <taxon>Alphaproteobacteria</taxon>
        <taxon>Hyphomicrobiales</taxon>
        <taxon>Rhizobiaceae</taxon>
        <taxon>Rhizobium/Agrobacterium group</taxon>
        <taxon>Rhizobium</taxon>
    </lineage>
</organism>
<evidence type="ECO:0000256" key="3">
    <source>
        <dbReference type="ARBA" id="ARBA00023163"/>
    </source>
</evidence>
<keyword evidence="2" id="KW-0805">Transcription regulation</keyword>
<keyword evidence="3" id="KW-0804">Transcription</keyword>
<dbReference type="SMART" id="SM00448">
    <property type="entry name" value="REC"/>
    <property type="match status" value="1"/>
</dbReference>
<dbReference type="Proteomes" id="UP001268610">
    <property type="component" value="Unassembled WGS sequence"/>
</dbReference>
<dbReference type="PANTHER" id="PTHR44591:SF3">
    <property type="entry name" value="RESPONSE REGULATORY DOMAIN-CONTAINING PROTEIN"/>
    <property type="match status" value="1"/>
</dbReference>
<protein>
    <submittedName>
        <fullName evidence="7">Response regulator</fullName>
    </submittedName>
</protein>
<feature type="modified residue" description="4-aspartylphosphate" evidence="4">
    <location>
        <position position="83"/>
    </location>
</feature>
<evidence type="ECO:0000313" key="10">
    <source>
        <dbReference type="Proteomes" id="UP001268610"/>
    </source>
</evidence>